<name>A0A078MHH6_9BACL</name>
<dbReference type="Gene3D" id="1.10.287.1080">
    <property type="entry name" value="MazG-like"/>
    <property type="match status" value="1"/>
</dbReference>
<dbReference type="EMBL" id="LN483079">
    <property type="protein sequence ID" value="CEA05734.1"/>
    <property type="molecule type" value="Genomic_DNA"/>
</dbReference>
<dbReference type="SUPFAM" id="SSF101386">
    <property type="entry name" value="all-alpha NTP pyrophosphatases"/>
    <property type="match status" value="1"/>
</dbReference>
<dbReference type="AlphaFoldDB" id="A0A078MHH6"/>
<dbReference type="HOGENOM" id="CLU_1576295_0_0_9"/>
<gene>
    <name evidence="1" type="ORF">BN1050_02624</name>
</gene>
<dbReference type="PATRIC" id="fig|1461583.4.peg.2517"/>
<reference evidence="1" key="1">
    <citation type="submission" date="2014-07" db="EMBL/GenBank/DDBJ databases">
        <authorList>
            <person name="Urmite Genomes Urmite Genomes"/>
        </authorList>
    </citation>
    <scope>NUCLEOTIDE SEQUENCE</scope>
    <source>
        <strain evidence="1">13S34_air</strain>
    </source>
</reference>
<evidence type="ECO:0000313" key="1">
    <source>
        <dbReference type="EMBL" id="CEA05734.1"/>
    </source>
</evidence>
<organism evidence="1">
    <name type="scientific">Metalysinibacillus saudimassiliensis</name>
    <dbReference type="NCBI Taxonomy" id="1461583"/>
    <lineage>
        <taxon>Bacteria</taxon>
        <taxon>Bacillati</taxon>
        <taxon>Bacillota</taxon>
        <taxon>Bacilli</taxon>
        <taxon>Bacillales</taxon>
        <taxon>Caryophanaceae</taxon>
        <taxon>Metalysinibacillus</taxon>
    </lineage>
</organism>
<dbReference type="CDD" id="cd11540">
    <property type="entry name" value="NTP-PPase_u3"/>
    <property type="match status" value="1"/>
</dbReference>
<evidence type="ECO:0008006" key="2">
    <source>
        <dbReference type="Google" id="ProtNLM"/>
    </source>
</evidence>
<protein>
    <recommendedName>
        <fullName evidence="2">MazG nucleotide pyrophosphohydrolase domain protein</fullName>
    </recommendedName>
</protein>
<sequence length="195" mass="21959">MVEKTMNSLINKVELWAEERGLHLADSKAQTLKVVEEFTETLIAFDDGDINAVIDGIGDTYVTLIILSNQISLDFRAFYDVVKNQEILKGSELDVHLGGRSKKVQPKSRDIYVDINNLVSGVAKNKSNLTKIGMYGIVLTLMQIENVYEVSDTDCLLAAYNEIKNREGKMVNGVFVKSEDLKELFKNEHLGEWVE</sequence>
<accession>A0A078MHH6</accession>
<proteinExistence type="predicted"/>